<dbReference type="EMBL" id="JAHWDF010000002">
    <property type="protein sequence ID" value="MBW2960615.1"/>
    <property type="molecule type" value="Genomic_DNA"/>
</dbReference>
<feature type="transmembrane region" description="Helical" evidence="5">
    <location>
        <begin position="58"/>
        <end position="80"/>
    </location>
</feature>
<evidence type="ECO:0000256" key="3">
    <source>
        <dbReference type="ARBA" id="ARBA00022989"/>
    </source>
</evidence>
<evidence type="ECO:0000313" key="7">
    <source>
        <dbReference type="Proteomes" id="UP000719267"/>
    </source>
</evidence>
<feature type="transmembrane region" description="Helical" evidence="5">
    <location>
        <begin position="21"/>
        <end position="37"/>
    </location>
</feature>
<dbReference type="Pfam" id="PF09685">
    <property type="entry name" value="MamF_MmsF"/>
    <property type="match status" value="1"/>
</dbReference>
<keyword evidence="3 5" id="KW-1133">Transmembrane helix</keyword>
<name>A0ABS6VYF5_9FLAO</name>
<keyword evidence="7" id="KW-1185">Reference proteome</keyword>
<dbReference type="RefSeq" id="WP_219038901.1">
    <property type="nucleotide sequence ID" value="NZ_JAHWDF010000002.1"/>
</dbReference>
<sequence>MQSINQKTISSVAHLGAFSKYFIPFGNFLIPIIIWVLHKEKPFSSGHAKRALNFQLSLFLYVSILITITLIGFLILRINLGQIDQFYISSGGDFVMNNHSPFFTSPFIIFIAIMLFLGLAIFLLEILCVINATFRAREGKIYKYPLCINFIKLAPEELKDIE</sequence>
<feature type="transmembrane region" description="Helical" evidence="5">
    <location>
        <begin position="107"/>
        <end position="134"/>
    </location>
</feature>
<keyword evidence="2 5" id="KW-0812">Transmembrane</keyword>
<evidence type="ECO:0000256" key="5">
    <source>
        <dbReference type="SAM" id="Phobius"/>
    </source>
</evidence>
<evidence type="ECO:0000313" key="6">
    <source>
        <dbReference type="EMBL" id="MBW2960615.1"/>
    </source>
</evidence>
<accession>A0ABS6VYF5</accession>
<evidence type="ECO:0000256" key="1">
    <source>
        <dbReference type="ARBA" id="ARBA00004141"/>
    </source>
</evidence>
<dbReference type="Proteomes" id="UP000719267">
    <property type="component" value="Unassembled WGS sequence"/>
</dbReference>
<protein>
    <submittedName>
        <fullName evidence="6">DUF4870 domain-containing protein</fullName>
    </submittedName>
</protein>
<evidence type="ECO:0000256" key="2">
    <source>
        <dbReference type="ARBA" id="ARBA00022692"/>
    </source>
</evidence>
<keyword evidence="4 5" id="KW-0472">Membrane</keyword>
<comment type="caution">
    <text evidence="6">The sequence shown here is derived from an EMBL/GenBank/DDBJ whole genome shotgun (WGS) entry which is preliminary data.</text>
</comment>
<proteinExistence type="predicted"/>
<gene>
    <name evidence="6" type="ORF">KW502_02220</name>
</gene>
<comment type="subcellular location">
    <subcellularLocation>
        <location evidence="1">Membrane</location>
        <topology evidence="1">Multi-pass membrane protein</topology>
    </subcellularLocation>
</comment>
<organism evidence="6 7">
    <name type="scientific">Mesonia aestuariivivens</name>
    <dbReference type="NCBI Taxonomy" id="2796128"/>
    <lineage>
        <taxon>Bacteria</taxon>
        <taxon>Pseudomonadati</taxon>
        <taxon>Bacteroidota</taxon>
        <taxon>Flavobacteriia</taxon>
        <taxon>Flavobacteriales</taxon>
        <taxon>Flavobacteriaceae</taxon>
        <taxon>Mesonia</taxon>
    </lineage>
</organism>
<dbReference type="InterPro" id="IPR019109">
    <property type="entry name" value="MamF_MmsF"/>
</dbReference>
<evidence type="ECO:0000256" key="4">
    <source>
        <dbReference type="ARBA" id="ARBA00023136"/>
    </source>
</evidence>
<reference evidence="6 7" key="1">
    <citation type="submission" date="2021-07" db="EMBL/GenBank/DDBJ databases">
        <title>Mesonia aestuariivivens sp. nov., isolated from a tidal flat.</title>
        <authorList>
            <person name="Kim Y.-O."/>
            <person name="Yoon J.-H."/>
        </authorList>
    </citation>
    <scope>NUCLEOTIDE SEQUENCE [LARGE SCALE GENOMIC DNA]</scope>
    <source>
        <strain evidence="6 7">JHPTF-M18</strain>
    </source>
</reference>